<accession>A0A514CY08</accession>
<evidence type="ECO:0000313" key="2">
    <source>
        <dbReference type="Proteomes" id="UP000317418"/>
    </source>
</evidence>
<proteinExistence type="predicted"/>
<dbReference type="EMBL" id="MG575418">
    <property type="protein sequence ID" value="QDH85402.1"/>
    <property type="molecule type" value="Genomic_DNA"/>
</dbReference>
<dbReference type="Proteomes" id="UP000317418">
    <property type="component" value="Segment"/>
</dbReference>
<protein>
    <submittedName>
        <fullName evidence="1">Uncharacterized protein</fullName>
    </submittedName>
</protein>
<sequence length="218" mass="25025">MSNTQSNSSNNTKTVLYYGKEIQVPHKATWVHTDSSGGVFWSTEKVPALDTCFDTVSGTVQYGSVGWLFNHTEMSTINWMLSQKRILDLPSASSGLEPEQKAHPHADLMLKYAQIAQYSDKPWEEFQYKSMWDTWNNCTRGTRFNPERQYRLKPQPIRIKAGQVWRSTRGSTLIEVLTVKHPELQKGSIVVAQRINPELTLHSELTITELREHFTLVK</sequence>
<evidence type="ECO:0000313" key="1">
    <source>
        <dbReference type="EMBL" id="QDH85402.1"/>
    </source>
</evidence>
<keyword evidence="2" id="KW-1185">Reference proteome</keyword>
<reference evidence="1 2" key="1">
    <citation type="submission" date="2017-11" db="EMBL/GenBank/DDBJ databases">
        <title>Genomic and ecogenomic characterisation of Proteus mirabilis bacteriophage supports development of cocktails for phage therapy.</title>
        <authorList>
            <person name="Alves D.R."/>
            <person name="Nzakizwanayo J."/>
            <person name="Dedi C."/>
            <person name="Olympiou C."/>
            <person name="Hanin A."/>
            <person name="Kot W."/>
            <person name="Hansen L."/>
            <person name="Gahan C."/>
            <person name="Schellenberge P."/>
            <person name="Ogilvie L.A."/>
            <person name="Jones B.V."/>
        </authorList>
    </citation>
    <scope>NUCLEOTIDE SEQUENCE [LARGE SCALE GENOMIC DNA]</scope>
</reference>
<organism evidence="1 2">
    <name type="scientific">Proteus phage vB_PmiP_RS1pmA</name>
    <dbReference type="NCBI Taxonomy" id="2250312"/>
    <lineage>
        <taxon>Viruses</taxon>
        <taxon>Duplodnaviria</taxon>
        <taxon>Heunggongvirae</taxon>
        <taxon>Uroviricota</taxon>
        <taxon>Caudoviricetes</taxon>
        <taxon>Autographivirales</taxon>
        <taxon>Autoscriptoviridae</taxon>
        <taxon>Slopekvirinae</taxon>
        <taxon>Novosibovirus</taxon>
        <taxon>Novosibovirus RS1pmA</taxon>
    </lineage>
</organism>
<name>A0A514CY08_9CAUD</name>